<sequence length="294" mass="31412">GSKVMTMDLRMNRHPRHVWDGGKAGFGPGLPAHFSPVHSIVTLRSHSSAAASSRLRIVVANSKYICELPREDGYGSINGDGATVDPGAAILFGEGGGLGWKTPVNVKQAWRSLASVESASSDCYSLSYDQASGSLLGSFRQRSATPLVLHRLFKFEGAAKEHPKANERPLSPIVQTIEHSGSPQLNVVASYRVPTPQTQMARTHVFTACPSASPTTLVCCGNEARSVMNVWDASASTLVPQGPGTALGDLAVPKGQVISDIKGFSWPWMIPSPTHLALLTDSTLMLYNINQRIP</sequence>
<organism evidence="1 2">
    <name type="scientific">Spiromyces aspiralis</name>
    <dbReference type="NCBI Taxonomy" id="68401"/>
    <lineage>
        <taxon>Eukaryota</taxon>
        <taxon>Fungi</taxon>
        <taxon>Fungi incertae sedis</taxon>
        <taxon>Zoopagomycota</taxon>
        <taxon>Kickxellomycotina</taxon>
        <taxon>Kickxellomycetes</taxon>
        <taxon>Kickxellales</taxon>
        <taxon>Kickxellaceae</taxon>
        <taxon>Spiromyces</taxon>
    </lineage>
</organism>
<dbReference type="EMBL" id="JAMZIH010006043">
    <property type="protein sequence ID" value="KAJ1674349.1"/>
    <property type="molecule type" value="Genomic_DNA"/>
</dbReference>
<evidence type="ECO:0000313" key="1">
    <source>
        <dbReference type="EMBL" id="KAJ1674349.1"/>
    </source>
</evidence>
<proteinExistence type="predicted"/>
<evidence type="ECO:0000313" key="2">
    <source>
        <dbReference type="Proteomes" id="UP001145114"/>
    </source>
</evidence>
<feature type="non-terminal residue" evidence="1">
    <location>
        <position position="1"/>
    </location>
</feature>
<name>A0ACC1HKA8_9FUNG</name>
<reference evidence="1" key="1">
    <citation type="submission" date="2022-06" db="EMBL/GenBank/DDBJ databases">
        <title>Phylogenomic reconstructions and comparative analyses of Kickxellomycotina fungi.</title>
        <authorList>
            <person name="Reynolds N.K."/>
            <person name="Stajich J.E."/>
            <person name="Barry K."/>
            <person name="Grigoriev I.V."/>
            <person name="Crous P."/>
            <person name="Smith M.E."/>
        </authorList>
    </citation>
    <scope>NUCLEOTIDE SEQUENCE</scope>
    <source>
        <strain evidence="1">RSA 2271</strain>
    </source>
</reference>
<keyword evidence="2" id="KW-1185">Reference proteome</keyword>
<dbReference type="Proteomes" id="UP001145114">
    <property type="component" value="Unassembled WGS sequence"/>
</dbReference>
<protein>
    <submittedName>
        <fullName evidence="1">Uncharacterized protein</fullName>
    </submittedName>
</protein>
<accession>A0ACC1HKA8</accession>
<comment type="caution">
    <text evidence="1">The sequence shown here is derived from an EMBL/GenBank/DDBJ whole genome shotgun (WGS) entry which is preliminary data.</text>
</comment>
<gene>
    <name evidence="1" type="ORF">EV182_003460</name>
</gene>